<keyword evidence="2" id="KW-1185">Reference proteome</keyword>
<dbReference type="RefSeq" id="WP_112888149.1">
    <property type="nucleotide sequence ID" value="NZ_CP030239.1"/>
</dbReference>
<dbReference type="Proteomes" id="UP000249922">
    <property type="component" value="Chromosome"/>
</dbReference>
<accession>A0ABN5M702</accession>
<reference evidence="1 2" key="1">
    <citation type="submission" date="2018-06" db="EMBL/GenBank/DDBJ databases">
        <title>Complete genome sequence of Paracoccus mutanolyticus strain RSP-02 isolated from cellulosic waste.</title>
        <authorList>
            <person name="Amrutha R.N."/>
            <person name="Shrivastav A."/>
            <person name="Buddana S.K."/>
            <person name="Deshpande U."/>
            <person name="Prakasham R.S."/>
        </authorList>
    </citation>
    <scope>NUCLEOTIDE SEQUENCE [LARGE SCALE GENOMIC DNA]</scope>
    <source>
        <strain evidence="1 2">RSP-02</strain>
    </source>
</reference>
<gene>
    <name evidence="1" type="ORF">DPM13_12705</name>
</gene>
<sequence>MMVKRVVDDIDEIVRAVRFDGWQATHAGEREVKKALRQTRFRLRTAGRGFRVPDARQIHRQART</sequence>
<dbReference type="EMBL" id="CP030239">
    <property type="protein sequence ID" value="AWX93647.1"/>
    <property type="molecule type" value="Genomic_DNA"/>
</dbReference>
<organism evidence="1 2">
    <name type="scientific">Paracoccus mutanolyticus</name>
    <dbReference type="NCBI Taxonomy" id="1499308"/>
    <lineage>
        <taxon>Bacteria</taxon>
        <taxon>Pseudomonadati</taxon>
        <taxon>Pseudomonadota</taxon>
        <taxon>Alphaproteobacteria</taxon>
        <taxon>Rhodobacterales</taxon>
        <taxon>Paracoccaceae</taxon>
        <taxon>Paracoccus</taxon>
    </lineage>
</organism>
<name>A0ABN5M702_9RHOB</name>
<evidence type="ECO:0000313" key="2">
    <source>
        <dbReference type="Proteomes" id="UP000249922"/>
    </source>
</evidence>
<protein>
    <submittedName>
        <fullName evidence="1">Uncharacterized protein</fullName>
    </submittedName>
</protein>
<evidence type="ECO:0000313" key="1">
    <source>
        <dbReference type="EMBL" id="AWX93647.1"/>
    </source>
</evidence>
<proteinExistence type="predicted"/>